<gene>
    <name evidence="2" type="ORF">UFOVP1465_17</name>
    <name evidence="1" type="ORF">UFOVP937_28</name>
</gene>
<dbReference type="EMBL" id="LR797408">
    <property type="protein sequence ID" value="CAB4214054.1"/>
    <property type="molecule type" value="Genomic_DNA"/>
</dbReference>
<organism evidence="1">
    <name type="scientific">uncultured Caudovirales phage</name>
    <dbReference type="NCBI Taxonomy" id="2100421"/>
    <lineage>
        <taxon>Viruses</taxon>
        <taxon>Duplodnaviria</taxon>
        <taxon>Heunggongvirae</taxon>
        <taxon>Uroviricota</taxon>
        <taxon>Caudoviricetes</taxon>
        <taxon>Peduoviridae</taxon>
        <taxon>Maltschvirus</taxon>
        <taxon>Maltschvirus maltsch</taxon>
    </lineage>
</organism>
<dbReference type="EMBL" id="LR796884">
    <property type="protein sequence ID" value="CAB4172596.1"/>
    <property type="molecule type" value="Genomic_DNA"/>
</dbReference>
<sequence length="79" mass="8964">MLTVNVEYTDTFGGEANYCWVKRATFQIVEHASRHAIMRQAKRLIGLTGLRGKAHDHGDMIEFRPSNSCTVMFVTYGEV</sequence>
<proteinExistence type="predicted"/>
<evidence type="ECO:0000313" key="1">
    <source>
        <dbReference type="EMBL" id="CAB4172596.1"/>
    </source>
</evidence>
<reference evidence="1" key="1">
    <citation type="submission" date="2020-05" db="EMBL/GenBank/DDBJ databases">
        <authorList>
            <person name="Chiriac C."/>
            <person name="Salcher M."/>
            <person name="Ghai R."/>
            <person name="Kavagutti S V."/>
        </authorList>
    </citation>
    <scope>NUCLEOTIDE SEQUENCE</scope>
</reference>
<name>A0A6J5PRE0_9CAUD</name>
<accession>A0A6J5PRE0</accession>
<protein>
    <submittedName>
        <fullName evidence="1">Uncharacterized protein</fullName>
    </submittedName>
</protein>
<evidence type="ECO:0000313" key="2">
    <source>
        <dbReference type="EMBL" id="CAB4214054.1"/>
    </source>
</evidence>